<dbReference type="PIRSF" id="PIRSF000398">
    <property type="entry name" value="M_m6A_EcoRV"/>
    <property type="match status" value="1"/>
</dbReference>
<dbReference type="Proteomes" id="UP000002430">
    <property type="component" value="Chromosome"/>
</dbReference>
<dbReference type="InterPro" id="IPR023095">
    <property type="entry name" value="Ade_MeTrfase_dom_2"/>
</dbReference>
<dbReference type="REBASE" id="12686">
    <property type="entry name" value="M.LinPHEDamP"/>
</dbReference>
<evidence type="ECO:0000256" key="2">
    <source>
        <dbReference type="ARBA" id="ARBA00011900"/>
    </source>
</evidence>
<dbReference type="GO" id="GO:1904047">
    <property type="term" value="F:S-adenosyl-L-methionine binding"/>
    <property type="evidence" value="ECO:0007669"/>
    <property type="project" value="TreeGrafter"/>
</dbReference>
<evidence type="ECO:0000256" key="6">
    <source>
        <dbReference type="ARBA" id="ARBA00047942"/>
    </source>
</evidence>
<dbReference type="KEGG" id="lip:LI0652"/>
<dbReference type="Gene3D" id="3.40.50.150">
    <property type="entry name" value="Vaccinia Virus protein VP39"/>
    <property type="match status" value="1"/>
</dbReference>
<dbReference type="AlphaFoldDB" id="Q1MQM1"/>
<comment type="catalytic activity">
    <reaction evidence="6 8">
        <text>a 2'-deoxyadenosine in DNA + S-adenosyl-L-methionine = an N(6)-methyl-2'-deoxyadenosine in DNA + S-adenosyl-L-homocysteine + H(+)</text>
        <dbReference type="Rhea" id="RHEA:15197"/>
        <dbReference type="Rhea" id="RHEA-COMP:12418"/>
        <dbReference type="Rhea" id="RHEA-COMP:12419"/>
        <dbReference type="ChEBI" id="CHEBI:15378"/>
        <dbReference type="ChEBI" id="CHEBI:57856"/>
        <dbReference type="ChEBI" id="CHEBI:59789"/>
        <dbReference type="ChEBI" id="CHEBI:90615"/>
        <dbReference type="ChEBI" id="CHEBI:90616"/>
        <dbReference type="EC" id="2.1.1.72"/>
    </reaction>
</comment>
<dbReference type="RefSeq" id="WP_011526735.1">
    <property type="nucleotide sequence ID" value="NC_008011.1"/>
</dbReference>
<dbReference type="PROSITE" id="PS00092">
    <property type="entry name" value="N6_MTASE"/>
    <property type="match status" value="1"/>
</dbReference>
<feature type="binding site" evidence="7">
    <location>
        <position position="183"/>
    </location>
    <ligand>
        <name>S-adenosyl-L-methionine</name>
        <dbReference type="ChEBI" id="CHEBI:59789"/>
    </ligand>
</feature>
<keyword evidence="10" id="KW-1185">Reference proteome</keyword>
<dbReference type="PANTHER" id="PTHR30481:SF3">
    <property type="entry name" value="DNA ADENINE METHYLASE"/>
    <property type="match status" value="1"/>
</dbReference>
<accession>Q1MQM1</accession>
<proteinExistence type="inferred from homology"/>
<dbReference type="GO" id="GO:0006298">
    <property type="term" value="P:mismatch repair"/>
    <property type="evidence" value="ECO:0007669"/>
    <property type="project" value="TreeGrafter"/>
</dbReference>
<gene>
    <name evidence="9" type="ordered locus">LI0652</name>
</gene>
<dbReference type="eggNOG" id="COG0338">
    <property type="taxonomic scope" value="Bacteria"/>
</dbReference>
<dbReference type="InterPro" id="IPR012327">
    <property type="entry name" value="MeTrfase_D12"/>
</dbReference>
<evidence type="ECO:0000313" key="10">
    <source>
        <dbReference type="Proteomes" id="UP000002430"/>
    </source>
</evidence>
<evidence type="ECO:0000256" key="7">
    <source>
        <dbReference type="PIRSR" id="PIRSR000398-1"/>
    </source>
</evidence>
<keyword evidence="4 8" id="KW-0808">Transferase</keyword>
<reference evidence="9 10" key="1">
    <citation type="submission" date="2005-11" db="EMBL/GenBank/DDBJ databases">
        <title>The complete genome sequence of Lawsonia intracellularis: the causative agent of proliferative enteropathy.</title>
        <authorList>
            <person name="Kaur K."/>
            <person name="Zhang Q."/>
            <person name="Beckler D."/>
            <person name="Munir S."/>
            <person name="Li L."/>
            <person name="Kinsley K."/>
            <person name="Herron L."/>
            <person name="Peterson A."/>
            <person name="May B."/>
            <person name="Singh S."/>
            <person name="Gebhart C."/>
            <person name="Kapur V."/>
        </authorList>
    </citation>
    <scope>NUCLEOTIDE SEQUENCE [LARGE SCALE GENOMIC DNA]</scope>
    <source>
        <strain evidence="9 10">PHE/MN1-00</strain>
    </source>
</reference>
<evidence type="ECO:0000256" key="1">
    <source>
        <dbReference type="ARBA" id="ARBA00006594"/>
    </source>
</evidence>
<dbReference type="EMBL" id="AM180252">
    <property type="protein sequence ID" value="CAJ54706.1"/>
    <property type="molecule type" value="Genomic_DNA"/>
</dbReference>
<dbReference type="Pfam" id="PF02086">
    <property type="entry name" value="MethyltransfD12"/>
    <property type="match status" value="1"/>
</dbReference>
<keyword evidence="3 8" id="KW-0489">Methyltransferase</keyword>
<evidence type="ECO:0000256" key="8">
    <source>
        <dbReference type="RuleBase" id="RU361257"/>
    </source>
</evidence>
<dbReference type="GO" id="GO:0032259">
    <property type="term" value="P:methylation"/>
    <property type="evidence" value="ECO:0007669"/>
    <property type="project" value="UniProtKB-KW"/>
</dbReference>
<evidence type="ECO:0000256" key="5">
    <source>
        <dbReference type="ARBA" id="ARBA00022691"/>
    </source>
</evidence>
<organism evidence="9 10">
    <name type="scientific">Lawsonia intracellularis (strain PHE/MN1-00)</name>
    <dbReference type="NCBI Taxonomy" id="363253"/>
    <lineage>
        <taxon>Bacteria</taxon>
        <taxon>Pseudomonadati</taxon>
        <taxon>Thermodesulfobacteriota</taxon>
        <taxon>Desulfovibrionia</taxon>
        <taxon>Desulfovibrionales</taxon>
        <taxon>Desulfovibrionaceae</taxon>
        <taxon>Lawsonia</taxon>
    </lineage>
</organism>
<dbReference type="GO" id="GO:0009007">
    <property type="term" value="F:site-specific DNA-methyltransferase (adenine-specific) activity"/>
    <property type="evidence" value="ECO:0007669"/>
    <property type="project" value="UniProtKB-UniRule"/>
</dbReference>
<feature type="binding site" evidence="7">
    <location>
        <position position="14"/>
    </location>
    <ligand>
        <name>S-adenosyl-L-methionine</name>
        <dbReference type="ChEBI" id="CHEBI:59789"/>
    </ligand>
</feature>
<feature type="binding site" evidence="7">
    <location>
        <position position="54"/>
    </location>
    <ligand>
        <name>S-adenosyl-L-methionine</name>
        <dbReference type="ChEBI" id="CHEBI:59789"/>
    </ligand>
</feature>
<feature type="binding site" evidence="7">
    <location>
        <position position="10"/>
    </location>
    <ligand>
        <name>S-adenosyl-L-methionine</name>
        <dbReference type="ChEBI" id="CHEBI:59789"/>
    </ligand>
</feature>
<evidence type="ECO:0000256" key="4">
    <source>
        <dbReference type="ARBA" id="ARBA00022679"/>
    </source>
</evidence>
<dbReference type="InterPro" id="IPR002052">
    <property type="entry name" value="DNA_methylase_N6_adenine_CS"/>
</dbReference>
<dbReference type="OrthoDB" id="9805629at2"/>
<dbReference type="GO" id="GO:0009307">
    <property type="term" value="P:DNA restriction-modification system"/>
    <property type="evidence" value="ECO:0007669"/>
    <property type="project" value="InterPro"/>
</dbReference>
<dbReference type="HOGENOM" id="CLU_063430_0_1_7"/>
<protein>
    <recommendedName>
        <fullName evidence="2 8">Site-specific DNA-methyltransferase (adenine-specific)</fullName>
        <ecNumber evidence="2 8">2.1.1.72</ecNumber>
    </recommendedName>
</protein>
<dbReference type="SUPFAM" id="SSF53335">
    <property type="entry name" value="S-adenosyl-L-methionine-dependent methyltransferases"/>
    <property type="match status" value="1"/>
</dbReference>
<dbReference type="EC" id="2.1.1.72" evidence="2 8"/>
<dbReference type="PRINTS" id="PR00505">
    <property type="entry name" value="D12N6MTFRASE"/>
</dbReference>
<dbReference type="NCBIfam" id="TIGR00571">
    <property type="entry name" value="dam"/>
    <property type="match status" value="1"/>
</dbReference>
<name>Q1MQM1_LAWIP</name>
<dbReference type="InterPro" id="IPR012263">
    <property type="entry name" value="M_m6A_EcoRV"/>
</dbReference>
<keyword evidence="5 8" id="KW-0949">S-adenosyl-L-methionine</keyword>
<dbReference type="GO" id="GO:0043565">
    <property type="term" value="F:sequence-specific DNA binding"/>
    <property type="evidence" value="ECO:0007669"/>
    <property type="project" value="TreeGrafter"/>
</dbReference>
<dbReference type="REBASE" id="28860">
    <property type="entry name" value="M.LinPHEORF652P"/>
</dbReference>
<dbReference type="STRING" id="363253.LI0652"/>
<dbReference type="Gene3D" id="1.10.1020.10">
    <property type="entry name" value="Adenine-specific Methyltransferase, Domain 2"/>
    <property type="match status" value="1"/>
</dbReference>
<comment type="similarity">
    <text evidence="1 8">Belongs to the N(4)/N(6)-methyltransferase family.</text>
</comment>
<sequence length="271" mass="31373">MQLVKPFLKWPGGKFRLLDRILYHLPQGERLIEPFVGSGAVFLNASFKEFCIYDSSPDLIGLFQVLQQEGEFFIKICQTFFTTRYNNANTYYTLRTIFNHSIHPFERAVLFLYLNRHSFNGLVRYNSMGLFNVPFGRYNNPYFPKKEMEAFLKKMKETSITFAVCDFRDAFKNLYPGDVVYCDPPYLPLSNTSNFTTYSGTVFSYDDQKDLANLAYKASEQGIPVVLSNHDTPVTRELYSMAKIDCFSVQRFISCNGKDRRAAPELMAIFT</sequence>
<dbReference type="InterPro" id="IPR029063">
    <property type="entry name" value="SAM-dependent_MTases_sf"/>
</dbReference>
<evidence type="ECO:0000313" key="9">
    <source>
        <dbReference type="EMBL" id="CAJ54706.1"/>
    </source>
</evidence>
<evidence type="ECO:0000256" key="3">
    <source>
        <dbReference type="ARBA" id="ARBA00022603"/>
    </source>
</evidence>
<dbReference type="PANTHER" id="PTHR30481">
    <property type="entry name" value="DNA ADENINE METHYLASE"/>
    <property type="match status" value="1"/>
</dbReference>